<sequence>MGLQGAFSWLLVIIVLFFAGELVWKERSARINEVTDAMPVPNWVPLLAKFTALLAVIICFQAAGALAAMGPGAGFGGLHPDGRPGAGAPGTDQQQVRRLRAADRGDDRPGRAGHARLHAEHLQLRQLADRPLFGHEWLRPLPDRPAGVPGLLGTVPADPDVPGLCGLGARRQPGPASAPGLGRSSPARPHRRACRAGGAGLHRRGRLAVLEHQHPQRIHIARPAAGSAGAL</sequence>
<keyword evidence="4" id="KW-1185">Reference proteome</keyword>
<feature type="region of interest" description="Disordered" evidence="1">
    <location>
        <begin position="78"/>
        <end position="112"/>
    </location>
</feature>
<organism evidence="3 4">
    <name type="scientific">Rhizopus delemar</name>
    <dbReference type="NCBI Taxonomy" id="936053"/>
    <lineage>
        <taxon>Eukaryota</taxon>
        <taxon>Fungi</taxon>
        <taxon>Fungi incertae sedis</taxon>
        <taxon>Mucoromycota</taxon>
        <taxon>Mucoromycotina</taxon>
        <taxon>Mucoromycetes</taxon>
        <taxon>Mucorales</taxon>
        <taxon>Mucorineae</taxon>
        <taxon>Rhizopodaceae</taxon>
        <taxon>Rhizopus</taxon>
    </lineage>
</organism>
<protein>
    <submittedName>
        <fullName evidence="3">Uncharacterized protein</fullName>
    </submittedName>
</protein>
<reference evidence="3 4" key="1">
    <citation type="journal article" date="2020" name="Microb. Genom.">
        <title>Genetic diversity of clinical and environmental Mucorales isolates obtained from an investigation of mucormycosis cases among solid organ transplant recipients.</title>
        <authorList>
            <person name="Nguyen M.H."/>
            <person name="Kaul D."/>
            <person name="Muto C."/>
            <person name="Cheng S.J."/>
            <person name="Richter R.A."/>
            <person name="Bruno V.M."/>
            <person name="Liu G."/>
            <person name="Beyhan S."/>
            <person name="Sundermann A.J."/>
            <person name="Mounaud S."/>
            <person name="Pasculle A.W."/>
            <person name="Nierman W.C."/>
            <person name="Driscoll E."/>
            <person name="Cumbie R."/>
            <person name="Clancy C.J."/>
            <person name="Dupont C.L."/>
        </authorList>
    </citation>
    <scope>NUCLEOTIDE SEQUENCE [LARGE SCALE GENOMIC DNA]</scope>
    <source>
        <strain evidence="3 4">GL24</strain>
    </source>
</reference>
<proteinExistence type="predicted"/>
<evidence type="ECO:0000256" key="2">
    <source>
        <dbReference type="SAM" id="Phobius"/>
    </source>
</evidence>
<accession>A0A9P6Y2M2</accession>
<gene>
    <name evidence="3" type="ORF">G6F50_014743</name>
</gene>
<name>A0A9P6Y2M2_9FUNG</name>
<keyword evidence="2" id="KW-0812">Transmembrane</keyword>
<dbReference type="Proteomes" id="UP000740926">
    <property type="component" value="Unassembled WGS sequence"/>
</dbReference>
<evidence type="ECO:0000313" key="4">
    <source>
        <dbReference type="Proteomes" id="UP000740926"/>
    </source>
</evidence>
<feature type="compositionally biased region" description="Basic and acidic residues" evidence="1">
    <location>
        <begin position="100"/>
        <end position="110"/>
    </location>
</feature>
<evidence type="ECO:0000256" key="1">
    <source>
        <dbReference type="SAM" id="MobiDB-lite"/>
    </source>
</evidence>
<feature type="transmembrane region" description="Helical" evidence="2">
    <location>
        <begin position="6"/>
        <end position="24"/>
    </location>
</feature>
<feature type="region of interest" description="Disordered" evidence="1">
    <location>
        <begin position="171"/>
        <end position="199"/>
    </location>
</feature>
<evidence type="ECO:0000313" key="3">
    <source>
        <dbReference type="EMBL" id="KAG1538020.1"/>
    </source>
</evidence>
<feature type="compositionally biased region" description="Gly residues" evidence="1">
    <location>
        <begin position="78"/>
        <end position="88"/>
    </location>
</feature>
<keyword evidence="2" id="KW-0472">Membrane</keyword>
<dbReference type="AlphaFoldDB" id="A0A9P6Y2M2"/>
<comment type="caution">
    <text evidence="3">The sequence shown here is derived from an EMBL/GenBank/DDBJ whole genome shotgun (WGS) entry which is preliminary data.</text>
</comment>
<keyword evidence="2" id="KW-1133">Transmembrane helix</keyword>
<feature type="transmembrane region" description="Helical" evidence="2">
    <location>
        <begin position="44"/>
        <end position="69"/>
    </location>
</feature>
<dbReference type="EMBL" id="JAANIU010007372">
    <property type="protein sequence ID" value="KAG1538020.1"/>
    <property type="molecule type" value="Genomic_DNA"/>
</dbReference>